<evidence type="ECO:0000259" key="4">
    <source>
        <dbReference type="SMART" id="SM00563"/>
    </source>
</evidence>
<dbReference type="GO" id="GO:0005886">
    <property type="term" value="C:plasma membrane"/>
    <property type="evidence" value="ECO:0007669"/>
    <property type="project" value="TreeGrafter"/>
</dbReference>
<dbReference type="GO" id="GO:0003841">
    <property type="term" value="F:1-acylglycerol-3-phosphate O-acyltransferase activity"/>
    <property type="evidence" value="ECO:0007669"/>
    <property type="project" value="TreeGrafter"/>
</dbReference>
<dbReference type="PANTHER" id="PTHR10434">
    <property type="entry name" value="1-ACYL-SN-GLYCEROL-3-PHOSPHATE ACYLTRANSFERASE"/>
    <property type="match status" value="1"/>
</dbReference>
<dbReference type="PANTHER" id="PTHR10434:SF11">
    <property type="entry name" value="1-ACYL-SN-GLYCEROL-3-PHOSPHATE ACYLTRANSFERASE"/>
    <property type="match status" value="1"/>
</dbReference>
<dbReference type="CDD" id="cd07989">
    <property type="entry name" value="LPLAT_AGPAT-like"/>
    <property type="match status" value="1"/>
</dbReference>
<keyword evidence="6" id="KW-1185">Reference proteome</keyword>
<dbReference type="Pfam" id="PF01553">
    <property type="entry name" value="Acyltransferase"/>
    <property type="match status" value="1"/>
</dbReference>
<accession>A0A1M5AXS3</accession>
<evidence type="ECO:0000256" key="3">
    <source>
        <dbReference type="SAM" id="MobiDB-lite"/>
    </source>
</evidence>
<feature type="region of interest" description="Disordered" evidence="3">
    <location>
        <begin position="1"/>
        <end position="21"/>
    </location>
</feature>
<dbReference type="OrthoDB" id="3554363at2"/>
<feature type="compositionally biased region" description="Basic and acidic residues" evidence="3">
    <location>
        <begin position="250"/>
        <end position="267"/>
    </location>
</feature>
<dbReference type="InterPro" id="IPR002123">
    <property type="entry name" value="Plipid/glycerol_acylTrfase"/>
</dbReference>
<dbReference type="SUPFAM" id="SSF69593">
    <property type="entry name" value="Glycerol-3-phosphate (1)-acyltransferase"/>
    <property type="match status" value="1"/>
</dbReference>
<evidence type="ECO:0000256" key="2">
    <source>
        <dbReference type="ARBA" id="ARBA00023315"/>
    </source>
</evidence>
<dbReference type="RefSeq" id="WP_073481605.1">
    <property type="nucleotide sequence ID" value="NZ_FQVN01000003.1"/>
</dbReference>
<dbReference type="GO" id="GO:0006654">
    <property type="term" value="P:phosphatidic acid biosynthetic process"/>
    <property type="evidence" value="ECO:0007669"/>
    <property type="project" value="TreeGrafter"/>
</dbReference>
<protein>
    <submittedName>
        <fullName evidence="5">1-acyl-sn-glycerol-3-phosphate acyltransferases</fullName>
    </submittedName>
</protein>
<evidence type="ECO:0000313" key="5">
    <source>
        <dbReference type="EMBL" id="SHF34877.1"/>
    </source>
</evidence>
<feature type="domain" description="Phospholipid/glycerol acyltransferase" evidence="4">
    <location>
        <begin position="58"/>
        <end position="176"/>
    </location>
</feature>
<name>A0A1M5AXS3_STRHI</name>
<keyword evidence="1 5" id="KW-0808">Transferase</keyword>
<dbReference type="AlphaFoldDB" id="A0A1M5AXS3"/>
<gene>
    <name evidence="5" type="ORF">SAMN05444320_103299</name>
</gene>
<dbReference type="STRING" id="2017.SAMN05444320_103299"/>
<dbReference type="SMART" id="SM00563">
    <property type="entry name" value="PlsC"/>
    <property type="match status" value="1"/>
</dbReference>
<feature type="region of interest" description="Disordered" evidence="3">
    <location>
        <begin position="249"/>
        <end position="274"/>
    </location>
</feature>
<dbReference type="Proteomes" id="UP000184501">
    <property type="component" value="Unassembled WGS sequence"/>
</dbReference>
<evidence type="ECO:0000313" key="6">
    <source>
        <dbReference type="Proteomes" id="UP000184501"/>
    </source>
</evidence>
<evidence type="ECO:0000256" key="1">
    <source>
        <dbReference type="ARBA" id="ARBA00022679"/>
    </source>
</evidence>
<proteinExistence type="predicted"/>
<sequence>MVALPSLPNEPTRRPAPRRTRTPRLWRVLTRVDQALVALTGRVEVTGDVPADLRGRPLLLAANHIGVFDVFVLIAACRRIGVFPRFMATAGLFDTPVLGWALRRSGHVRVDRGKGNVTEAFDHAVATLRGGDPVLLYPEGRISRDPGLWPERGKSGVARMALAAGAPVVPVSQWGAHEAVYWGTLTVEGWSDVKPLLTSWLRALRARPTFRVHFGAPVDLTGLDAGRPGDAVRARDRIMRAITAGLAPLRADEPHQPRFHDPTRPTDGRSPWKP</sequence>
<organism evidence="5 6">
    <name type="scientific">Streptoalloteichus hindustanus</name>
    <dbReference type="NCBI Taxonomy" id="2017"/>
    <lineage>
        <taxon>Bacteria</taxon>
        <taxon>Bacillati</taxon>
        <taxon>Actinomycetota</taxon>
        <taxon>Actinomycetes</taxon>
        <taxon>Pseudonocardiales</taxon>
        <taxon>Pseudonocardiaceae</taxon>
        <taxon>Streptoalloteichus</taxon>
    </lineage>
</organism>
<reference evidence="5 6" key="1">
    <citation type="submission" date="2016-11" db="EMBL/GenBank/DDBJ databases">
        <authorList>
            <person name="Jaros S."/>
            <person name="Januszkiewicz K."/>
            <person name="Wedrychowicz H."/>
        </authorList>
    </citation>
    <scope>NUCLEOTIDE SEQUENCE [LARGE SCALE GENOMIC DNA]</scope>
    <source>
        <strain evidence="5 6">DSM 44523</strain>
    </source>
</reference>
<dbReference type="EMBL" id="FQVN01000003">
    <property type="protein sequence ID" value="SHF34877.1"/>
    <property type="molecule type" value="Genomic_DNA"/>
</dbReference>
<keyword evidence="2 5" id="KW-0012">Acyltransferase</keyword>